<keyword evidence="3" id="KW-1185">Reference proteome</keyword>
<organism evidence="2 3">
    <name type="scientific">Phanerochaete carnosa (strain HHB-10118-sp)</name>
    <name type="common">White-rot fungus</name>
    <name type="synonym">Peniophora carnosa</name>
    <dbReference type="NCBI Taxonomy" id="650164"/>
    <lineage>
        <taxon>Eukaryota</taxon>
        <taxon>Fungi</taxon>
        <taxon>Dikarya</taxon>
        <taxon>Basidiomycota</taxon>
        <taxon>Agaricomycotina</taxon>
        <taxon>Agaricomycetes</taxon>
        <taxon>Polyporales</taxon>
        <taxon>Phanerochaetaceae</taxon>
        <taxon>Phanerochaete</taxon>
    </lineage>
</organism>
<evidence type="ECO:0000313" key="3">
    <source>
        <dbReference type="Proteomes" id="UP000008370"/>
    </source>
</evidence>
<dbReference type="RefSeq" id="XP_007401470.1">
    <property type="nucleotide sequence ID" value="XM_007401408.1"/>
</dbReference>
<gene>
    <name evidence="2" type="ORF">PHACADRAFT_178866</name>
</gene>
<feature type="compositionally biased region" description="Basic residues" evidence="1">
    <location>
        <begin position="1"/>
        <end position="10"/>
    </location>
</feature>
<name>K5WJ90_PHACS</name>
<dbReference type="EMBL" id="JH930479">
    <property type="protein sequence ID" value="EKM50287.1"/>
    <property type="molecule type" value="Genomic_DNA"/>
</dbReference>
<dbReference type="HOGENOM" id="CLU_054439_1_0_1"/>
<dbReference type="Proteomes" id="UP000008370">
    <property type="component" value="Unassembled WGS sequence"/>
</dbReference>
<proteinExistence type="predicted"/>
<dbReference type="Gene3D" id="3.80.10.10">
    <property type="entry name" value="Ribonuclease Inhibitor"/>
    <property type="match status" value="1"/>
</dbReference>
<evidence type="ECO:0000313" key="2">
    <source>
        <dbReference type="EMBL" id="EKM50287.1"/>
    </source>
</evidence>
<feature type="compositionally biased region" description="Basic and acidic residues" evidence="1">
    <location>
        <begin position="18"/>
        <end position="30"/>
    </location>
</feature>
<dbReference type="AlphaFoldDB" id="K5WJ90"/>
<dbReference type="InParanoid" id="K5WJ90"/>
<dbReference type="KEGG" id="pco:PHACADRAFT_178866"/>
<evidence type="ECO:0000256" key="1">
    <source>
        <dbReference type="SAM" id="MobiDB-lite"/>
    </source>
</evidence>
<dbReference type="InterPro" id="IPR032675">
    <property type="entry name" value="LRR_dom_sf"/>
</dbReference>
<reference evidence="2 3" key="1">
    <citation type="journal article" date="2012" name="BMC Genomics">
        <title>Comparative genomics of the white-rot fungi, Phanerochaete carnosa and P. chrysosporium, to elucidate the genetic basis of the distinct wood types they colonize.</title>
        <authorList>
            <person name="Suzuki H."/>
            <person name="MacDonald J."/>
            <person name="Syed K."/>
            <person name="Salamov A."/>
            <person name="Hori C."/>
            <person name="Aerts A."/>
            <person name="Henrissat B."/>
            <person name="Wiebenga A."/>
            <person name="vanKuyk P.A."/>
            <person name="Barry K."/>
            <person name="Lindquist E."/>
            <person name="LaButti K."/>
            <person name="Lapidus A."/>
            <person name="Lucas S."/>
            <person name="Coutinho P."/>
            <person name="Gong Y."/>
            <person name="Samejima M."/>
            <person name="Mahadevan R."/>
            <person name="Abou-Zaid M."/>
            <person name="de Vries R.P."/>
            <person name="Igarashi K."/>
            <person name="Yadav J.S."/>
            <person name="Grigoriev I.V."/>
            <person name="Master E.R."/>
        </authorList>
    </citation>
    <scope>NUCLEOTIDE SEQUENCE [LARGE SCALE GENOMIC DNA]</scope>
    <source>
        <strain evidence="2 3">HHB-10118-sp</strain>
    </source>
</reference>
<feature type="region of interest" description="Disordered" evidence="1">
    <location>
        <begin position="1"/>
        <end position="34"/>
    </location>
</feature>
<evidence type="ECO:0008006" key="4">
    <source>
        <dbReference type="Google" id="ProtNLM"/>
    </source>
</evidence>
<sequence>MPPRGKKRKVGSTEQETGPEHAEKNKAKQVEEEEKVARNTTGLLSLPVEIFEQIYEGLLSTSRLITKEQVLENKPHLSEEFVYRTDVLWSLTRTCHALRVSCLPRYYEHVEACVVRGPRVWYKQLAERLERTSWLLVECPHLARHVQTVTVSLTRCSTGTVLPAFAACLKALPNLHTLQIMHAHSQMTTALKDAFEYVSLPQIRTLILPTCAHNILRACPNIVDLTCNEGDGSQLISAMAKASPNVEVVREIRLWSEASSKRLAKAAPKLRELYVYSVDKIGPFMQSKTLSKICITRGVESRRGEDVRLGIEATSKAMSAELDEAKRILASSMVKSDKCLEVVFTARDFEREARLRQYSSERFYKVVKTLTFSVP</sequence>
<dbReference type="GeneID" id="18909873"/>
<dbReference type="OrthoDB" id="2797351at2759"/>
<accession>K5WJ90</accession>
<protein>
    <recommendedName>
        <fullName evidence="4">F-box domain-containing protein</fullName>
    </recommendedName>
</protein>